<dbReference type="Proteomes" id="UP000177445">
    <property type="component" value="Chromosome"/>
</dbReference>
<proteinExistence type="predicted"/>
<dbReference type="KEGG" id="msq:BKP64_10810"/>
<accession>A0A1D9GLV3</accession>
<protein>
    <submittedName>
        <fullName evidence="1">Uncharacterized protein</fullName>
    </submittedName>
</protein>
<gene>
    <name evidence="1" type="ORF">BKP64_10810</name>
</gene>
<evidence type="ECO:0000313" key="1">
    <source>
        <dbReference type="EMBL" id="AOY88618.1"/>
    </source>
</evidence>
<dbReference type="STRING" id="1874317.BKP64_10810"/>
<sequence length="70" mass="8062">MNRTTTDAHIASNVHPNYRELGLSSIRQIRLYGRSPWCQSSRSEIKELVKAEQRSLARKRALLKSAEKHS</sequence>
<reference evidence="1 2" key="1">
    <citation type="submission" date="2016-10" db="EMBL/GenBank/DDBJ databases">
        <title>Marinobacter salinus sp. nov., a moderately halophilic bacterium isolated from a tidal flat environment.</title>
        <authorList>
            <person name="Park S.-J."/>
        </authorList>
    </citation>
    <scope>NUCLEOTIDE SEQUENCE [LARGE SCALE GENOMIC DNA]</scope>
    <source>
        <strain evidence="1 2">Hb8</strain>
    </source>
</reference>
<name>A0A1D9GLV3_9GAMM</name>
<dbReference type="AlphaFoldDB" id="A0A1D9GLV3"/>
<evidence type="ECO:0000313" key="2">
    <source>
        <dbReference type="Proteomes" id="UP000177445"/>
    </source>
</evidence>
<keyword evidence="2" id="KW-1185">Reference proteome</keyword>
<organism evidence="1 2">
    <name type="scientific">Marinobacter salinus</name>
    <dbReference type="NCBI Taxonomy" id="1874317"/>
    <lineage>
        <taxon>Bacteria</taxon>
        <taxon>Pseudomonadati</taxon>
        <taxon>Pseudomonadota</taxon>
        <taxon>Gammaproteobacteria</taxon>
        <taxon>Pseudomonadales</taxon>
        <taxon>Marinobacteraceae</taxon>
        <taxon>Marinobacter</taxon>
    </lineage>
</organism>
<dbReference type="EMBL" id="CP017715">
    <property type="protein sequence ID" value="AOY88618.1"/>
    <property type="molecule type" value="Genomic_DNA"/>
</dbReference>